<sequence length="451" mass="48869">MVKEAHTMTEIFPTGFESLVSTAPLRFVTAAGLLLDVVLKLSSLNKAFNEYLTANEVLSEALTFTVQSKSEEERRRLFEKVVVGRSGRSTCSAQALAAVQGQKSDPEKDKKGVFQSPHFIRNFVSRLVGTEAEELNGANFRLEPLPYGRFLYGTAVALVSKHGDALFLQELIRLGAQVTSQTPPYRLTPLHFAAREGHGDACALLLWAGADCDPETVYRFTPLHLASEFGQLAVVELLLDNGADIEALTKDQRTPFHLSLQGKHEGVAMVLVNRGADCETEDSHDRRPLLAALHYGYANLAKTLIDKGADLNASNRDGQLPVHVAALHGLTEVVEHILRASSGDSDREDASPVSGAVLLQMEDLQGHTALHLAALKGHEETVRVLLKRGASVQTESRDLSLPLHLAAREGRVGTVSLLLEAGAEKAARDAQGRTPKDLAEQHGHDEAASLL</sequence>
<dbReference type="PROSITE" id="PS50088">
    <property type="entry name" value="ANK_REPEAT"/>
    <property type="match status" value="7"/>
</dbReference>
<dbReference type="InterPro" id="IPR036770">
    <property type="entry name" value="Ankyrin_rpt-contain_sf"/>
</dbReference>
<feature type="repeat" description="ANK" evidence="3">
    <location>
        <begin position="218"/>
        <end position="250"/>
    </location>
</feature>
<dbReference type="AlphaFoldDB" id="A0A0G4HJX2"/>
<feature type="repeat" description="ANK" evidence="3">
    <location>
        <begin position="251"/>
        <end position="283"/>
    </location>
</feature>
<dbReference type="PROSITE" id="PS50297">
    <property type="entry name" value="ANK_REP_REGION"/>
    <property type="match status" value="5"/>
</dbReference>
<gene>
    <name evidence="5" type="ORF">Cvel_28290</name>
</gene>
<feature type="repeat" description="ANK" evidence="3">
    <location>
        <begin position="185"/>
        <end position="217"/>
    </location>
</feature>
<dbReference type="PhylomeDB" id="A0A0G4HJX2"/>
<dbReference type="Gene3D" id="1.25.40.20">
    <property type="entry name" value="Ankyrin repeat-containing domain"/>
    <property type="match status" value="3"/>
</dbReference>
<evidence type="ECO:0000313" key="5">
    <source>
        <dbReference type="EMBL" id="CEM44341.1"/>
    </source>
</evidence>
<evidence type="ECO:0000256" key="2">
    <source>
        <dbReference type="ARBA" id="ARBA00023043"/>
    </source>
</evidence>
<dbReference type="PANTHER" id="PTHR24198">
    <property type="entry name" value="ANKYRIN REPEAT AND PROTEIN KINASE DOMAIN-CONTAINING PROTEIN"/>
    <property type="match status" value="1"/>
</dbReference>
<dbReference type="EMBL" id="CDMZ01002904">
    <property type="protein sequence ID" value="CEM44341.1"/>
    <property type="molecule type" value="Genomic_DNA"/>
</dbReference>
<dbReference type="PANTHER" id="PTHR24198:SF165">
    <property type="entry name" value="ANKYRIN REPEAT-CONTAINING PROTEIN-RELATED"/>
    <property type="match status" value="1"/>
</dbReference>
<dbReference type="InterPro" id="IPR002110">
    <property type="entry name" value="Ankyrin_rpt"/>
</dbReference>
<feature type="region of interest" description="Disordered" evidence="4">
    <location>
        <begin position="426"/>
        <end position="451"/>
    </location>
</feature>
<dbReference type="PRINTS" id="PR01415">
    <property type="entry name" value="ANKYRIN"/>
</dbReference>
<feature type="repeat" description="ANK" evidence="3">
    <location>
        <begin position="365"/>
        <end position="397"/>
    </location>
</feature>
<keyword evidence="2 3" id="KW-0040">ANK repeat</keyword>
<dbReference type="SUPFAM" id="SSF48403">
    <property type="entry name" value="Ankyrin repeat"/>
    <property type="match status" value="1"/>
</dbReference>
<evidence type="ECO:0000256" key="4">
    <source>
        <dbReference type="SAM" id="MobiDB-lite"/>
    </source>
</evidence>
<proteinExistence type="predicted"/>
<organism evidence="5">
    <name type="scientific">Chromera velia CCMP2878</name>
    <dbReference type="NCBI Taxonomy" id="1169474"/>
    <lineage>
        <taxon>Eukaryota</taxon>
        <taxon>Sar</taxon>
        <taxon>Alveolata</taxon>
        <taxon>Colpodellida</taxon>
        <taxon>Chromeraceae</taxon>
        <taxon>Chromera</taxon>
    </lineage>
</organism>
<feature type="repeat" description="ANK" evidence="3">
    <location>
        <begin position="284"/>
        <end position="316"/>
    </location>
</feature>
<dbReference type="Pfam" id="PF00023">
    <property type="entry name" value="Ank"/>
    <property type="match status" value="1"/>
</dbReference>
<feature type="repeat" description="ANK" evidence="3">
    <location>
        <begin position="317"/>
        <end position="349"/>
    </location>
</feature>
<dbReference type="VEuPathDB" id="CryptoDB:Cvel_28290"/>
<dbReference type="SMART" id="SM00248">
    <property type="entry name" value="ANK"/>
    <property type="match status" value="8"/>
</dbReference>
<protein>
    <submittedName>
        <fullName evidence="5">Uncharacterized protein</fullName>
    </submittedName>
</protein>
<evidence type="ECO:0000256" key="1">
    <source>
        <dbReference type="ARBA" id="ARBA00022737"/>
    </source>
</evidence>
<reference evidence="5" key="1">
    <citation type="submission" date="2014-11" db="EMBL/GenBank/DDBJ databases">
        <authorList>
            <person name="Otto D Thomas"/>
            <person name="Naeem Raeece"/>
        </authorList>
    </citation>
    <scope>NUCLEOTIDE SEQUENCE</scope>
</reference>
<keyword evidence="1" id="KW-0677">Repeat</keyword>
<feature type="repeat" description="ANK" evidence="3">
    <location>
        <begin position="398"/>
        <end position="430"/>
    </location>
</feature>
<name>A0A0G4HJX2_9ALVE</name>
<accession>A0A0G4HJX2</accession>
<dbReference type="Pfam" id="PF12796">
    <property type="entry name" value="Ank_2"/>
    <property type="match status" value="2"/>
</dbReference>
<evidence type="ECO:0000256" key="3">
    <source>
        <dbReference type="PROSITE-ProRule" id="PRU00023"/>
    </source>
</evidence>